<evidence type="ECO:0000256" key="16">
    <source>
        <dbReference type="ARBA" id="ARBA00022840"/>
    </source>
</evidence>
<reference evidence="27" key="2">
    <citation type="submission" date="2021-01" db="UniProtKB">
        <authorList>
            <consortium name="EnsemblPlants"/>
        </authorList>
    </citation>
    <scope>IDENTIFICATION</scope>
</reference>
<evidence type="ECO:0000256" key="11">
    <source>
        <dbReference type="ARBA" id="ARBA00022692"/>
    </source>
</evidence>
<dbReference type="PANTHER" id="PTHR48005:SF16">
    <property type="entry name" value="MDIS1-INTERACTING RECEPTOR LIKE KINASE 2-LIKE ISOFORM X1"/>
    <property type="match status" value="1"/>
</dbReference>
<evidence type="ECO:0000256" key="25">
    <source>
        <dbReference type="SAM" id="Phobius"/>
    </source>
</evidence>
<proteinExistence type="inferred from homology"/>
<dbReference type="InterPro" id="IPR051420">
    <property type="entry name" value="Ser_Thr_Kinases_DiverseReg"/>
</dbReference>
<dbReference type="Gene3D" id="1.10.510.10">
    <property type="entry name" value="Transferase(Phosphotransferase) domain 1"/>
    <property type="match status" value="1"/>
</dbReference>
<dbReference type="GeneID" id="115984241"/>
<keyword evidence="5" id="KW-1003">Cell membrane</keyword>
<dbReference type="InterPro" id="IPR008266">
    <property type="entry name" value="Tyr_kinase_AS"/>
</dbReference>
<gene>
    <name evidence="27" type="primary">LOC115984241</name>
</gene>
<dbReference type="Gene3D" id="3.80.10.10">
    <property type="entry name" value="Ribonuclease Inhibitor"/>
    <property type="match status" value="3"/>
</dbReference>
<dbReference type="GO" id="GO:0005886">
    <property type="term" value="C:plasma membrane"/>
    <property type="evidence" value="ECO:0007669"/>
    <property type="project" value="UniProtKB-SubCell"/>
</dbReference>
<dbReference type="OMA" id="IQIKYQF"/>
<evidence type="ECO:0000256" key="20">
    <source>
        <dbReference type="ARBA" id="ARBA00023180"/>
    </source>
</evidence>
<evidence type="ECO:0000313" key="27">
    <source>
        <dbReference type="EnsemblPlants" id="QL04p095337:mrna"/>
    </source>
</evidence>
<dbReference type="KEGG" id="qlo:115984241"/>
<keyword evidence="10" id="KW-0808">Transferase</keyword>
<keyword evidence="13" id="KW-0677">Repeat</keyword>
<comment type="catalytic activity">
    <reaction evidence="23">
        <text>L-seryl-[protein] + ATP = O-phospho-L-seryl-[protein] + ADP + H(+)</text>
        <dbReference type="Rhea" id="RHEA:17989"/>
        <dbReference type="Rhea" id="RHEA-COMP:9863"/>
        <dbReference type="Rhea" id="RHEA-COMP:11604"/>
        <dbReference type="ChEBI" id="CHEBI:15378"/>
        <dbReference type="ChEBI" id="CHEBI:29999"/>
        <dbReference type="ChEBI" id="CHEBI:30616"/>
        <dbReference type="ChEBI" id="CHEBI:83421"/>
        <dbReference type="ChEBI" id="CHEBI:456216"/>
        <dbReference type="EC" id="2.7.11.1"/>
    </reaction>
</comment>
<accession>A0A7N2LLJ9</accession>
<dbReference type="EMBL" id="LRBV02000004">
    <property type="status" value="NOT_ANNOTATED_CDS"/>
    <property type="molecule type" value="Genomic_DNA"/>
</dbReference>
<keyword evidence="20" id="KW-0325">Glycoprotein</keyword>
<dbReference type="PROSITE" id="PS50011">
    <property type="entry name" value="PROTEIN_KINASE_DOM"/>
    <property type="match status" value="1"/>
</dbReference>
<evidence type="ECO:0000256" key="3">
    <source>
        <dbReference type="ARBA" id="ARBA00004479"/>
    </source>
</evidence>
<dbReference type="PANTHER" id="PTHR48005">
    <property type="entry name" value="LEUCINE RICH REPEAT KINASE 2"/>
    <property type="match status" value="1"/>
</dbReference>
<evidence type="ECO:0000256" key="21">
    <source>
        <dbReference type="ARBA" id="ARBA00038043"/>
    </source>
</evidence>
<evidence type="ECO:0000256" key="22">
    <source>
        <dbReference type="ARBA" id="ARBA00047899"/>
    </source>
</evidence>
<dbReference type="AlphaFoldDB" id="A0A7N2LLJ9"/>
<dbReference type="Gramene" id="QL04p095337:mrna">
    <property type="protein sequence ID" value="QL04p095337:mrna"/>
    <property type="gene ID" value="QL04p095337"/>
</dbReference>
<dbReference type="FunFam" id="3.80.10.10:FF:000400">
    <property type="entry name" value="Nuclear pore complex protein NUP107"/>
    <property type="match status" value="1"/>
</dbReference>
<keyword evidence="6" id="KW-0134">Cell wall</keyword>
<dbReference type="EnsemblPlants" id="QL04p095337:mrna">
    <property type="protein sequence ID" value="QL04p095337:mrna"/>
    <property type="gene ID" value="QL04p095337"/>
</dbReference>
<keyword evidence="15" id="KW-0418">Kinase</keyword>
<comment type="catalytic activity">
    <reaction evidence="22">
        <text>L-threonyl-[protein] + ATP = O-phospho-L-threonyl-[protein] + ADP + H(+)</text>
        <dbReference type="Rhea" id="RHEA:46608"/>
        <dbReference type="Rhea" id="RHEA-COMP:11060"/>
        <dbReference type="Rhea" id="RHEA-COMP:11605"/>
        <dbReference type="ChEBI" id="CHEBI:15378"/>
        <dbReference type="ChEBI" id="CHEBI:30013"/>
        <dbReference type="ChEBI" id="CHEBI:30616"/>
        <dbReference type="ChEBI" id="CHEBI:61977"/>
        <dbReference type="ChEBI" id="CHEBI:456216"/>
        <dbReference type="EC" id="2.7.11.1"/>
    </reaction>
</comment>
<evidence type="ECO:0000256" key="13">
    <source>
        <dbReference type="ARBA" id="ARBA00022737"/>
    </source>
</evidence>
<keyword evidence="18 25" id="KW-0472">Membrane</keyword>
<keyword evidence="16 24" id="KW-0067">ATP-binding</keyword>
<dbReference type="FunFam" id="3.80.10.10:FF:000299">
    <property type="entry name" value="Piriformospora indica-insensitive protein 2"/>
    <property type="match status" value="1"/>
</dbReference>
<dbReference type="InterPro" id="IPR032675">
    <property type="entry name" value="LRR_dom_sf"/>
</dbReference>
<dbReference type="InterPro" id="IPR017441">
    <property type="entry name" value="Protein_kinase_ATP_BS"/>
</dbReference>
<dbReference type="InterPro" id="IPR000719">
    <property type="entry name" value="Prot_kinase_dom"/>
</dbReference>
<keyword evidence="11 25" id="KW-0812">Transmembrane</keyword>
<keyword evidence="9" id="KW-0433">Leucine-rich repeat</keyword>
<dbReference type="OrthoDB" id="676979at2759"/>
<evidence type="ECO:0000256" key="15">
    <source>
        <dbReference type="ARBA" id="ARBA00022777"/>
    </source>
</evidence>
<keyword evidence="19" id="KW-0675">Receptor</keyword>
<dbReference type="FunFam" id="1.10.510.10:FF:000445">
    <property type="entry name" value="MDIS1-interacting receptor like kinase 2"/>
    <property type="match status" value="1"/>
</dbReference>
<evidence type="ECO:0000256" key="2">
    <source>
        <dbReference type="ARBA" id="ARBA00004236"/>
    </source>
</evidence>
<dbReference type="SUPFAM" id="SSF52058">
    <property type="entry name" value="L domain-like"/>
    <property type="match status" value="2"/>
</dbReference>
<dbReference type="RefSeq" id="XP_030963070.1">
    <property type="nucleotide sequence ID" value="XM_031107210.1"/>
</dbReference>
<evidence type="ECO:0000256" key="24">
    <source>
        <dbReference type="PROSITE-ProRule" id="PRU10141"/>
    </source>
</evidence>
<dbReference type="FunFam" id="3.30.200.20:FF:000309">
    <property type="entry name" value="Leucine-rich repeat receptor protein kinase MSP1"/>
    <property type="match status" value="1"/>
</dbReference>
<dbReference type="SUPFAM" id="SSF56112">
    <property type="entry name" value="Protein kinase-like (PK-like)"/>
    <property type="match status" value="1"/>
</dbReference>
<evidence type="ECO:0000256" key="1">
    <source>
        <dbReference type="ARBA" id="ARBA00004191"/>
    </source>
</evidence>
<evidence type="ECO:0000256" key="9">
    <source>
        <dbReference type="ARBA" id="ARBA00022614"/>
    </source>
</evidence>
<keyword evidence="6" id="KW-0964">Secreted</keyword>
<reference evidence="27 28" key="1">
    <citation type="journal article" date="2016" name="G3 (Bethesda)">
        <title>First Draft Assembly and Annotation of the Genome of a California Endemic Oak Quercus lobata Nee (Fagaceae).</title>
        <authorList>
            <person name="Sork V.L."/>
            <person name="Fitz-Gibbon S.T."/>
            <person name="Puiu D."/>
            <person name="Crepeau M."/>
            <person name="Gugger P.F."/>
            <person name="Sherman R."/>
            <person name="Stevens K."/>
            <person name="Langley C.H."/>
            <person name="Pellegrini M."/>
            <person name="Salzberg S.L."/>
        </authorList>
    </citation>
    <scope>NUCLEOTIDE SEQUENCE [LARGE SCALE GENOMIC DNA]</scope>
    <source>
        <strain evidence="27 28">cv. SW786</strain>
    </source>
</reference>
<dbReference type="Gene3D" id="3.30.200.20">
    <property type="entry name" value="Phosphorylase Kinase, domain 1"/>
    <property type="match status" value="1"/>
</dbReference>
<feature type="transmembrane region" description="Helical" evidence="25">
    <location>
        <begin position="560"/>
        <end position="580"/>
    </location>
</feature>
<evidence type="ECO:0000256" key="10">
    <source>
        <dbReference type="ARBA" id="ARBA00022679"/>
    </source>
</evidence>
<dbReference type="FunFam" id="3.80.10.10:FF:000383">
    <property type="entry name" value="Leucine-rich repeat receptor protein kinase EMS1"/>
    <property type="match status" value="2"/>
</dbReference>
<dbReference type="GO" id="GO:0004674">
    <property type="term" value="F:protein serine/threonine kinase activity"/>
    <property type="evidence" value="ECO:0007669"/>
    <property type="project" value="UniProtKB-KW"/>
</dbReference>
<evidence type="ECO:0000256" key="19">
    <source>
        <dbReference type="ARBA" id="ARBA00023170"/>
    </source>
</evidence>
<evidence type="ECO:0000256" key="5">
    <source>
        <dbReference type="ARBA" id="ARBA00022475"/>
    </source>
</evidence>
<organism evidence="27 28">
    <name type="scientific">Quercus lobata</name>
    <name type="common">Valley oak</name>
    <dbReference type="NCBI Taxonomy" id="97700"/>
    <lineage>
        <taxon>Eukaryota</taxon>
        <taxon>Viridiplantae</taxon>
        <taxon>Streptophyta</taxon>
        <taxon>Embryophyta</taxon>
        <taxon>Tracheophyta</taxon>
        <taxon>Spermatophyta</taxon>
        <taxon>Magnoliopsida</taxon>
        <taxon>eudicotyledons</taxon>
        <taxon>Gunneridae</taxon>
        <taxon>Pentapetalae</taxon>
        <taxon>rosids</taxon>
        <taxon>fabids</taxon>
        <taxon>Fagales</taxon>
        <taxon>Fagaceae</taxon>
        <taxon>Quercus</taxon>
    </lineage>
</organism>
<evidence type="ECO:0000256" key="8">
    <source>
        <dbReference type="ARBA" id="ARBA00022553"/>
    </source>
</evidence>
<dbReference type="InterPro" id="IPR003591">
    <property type="entry name" value="Leu-rich_rpt_typical-subtyp"/>
</dbReference>
<protein>
    <recommendedName>
        <fullName evidence="4">non-specific serine/threonine protein kinase</fullName>
        <ecNumber evidence="4">2.7.11.1</ecNumber>
    </recommendedName>
</protein>
<evidence type="ECO:0000259" key="26">
    <source>
        <dbReference type="PROSITE" id="PS50011"/>
    </source>
</evidence>
<comment type="similarity">
    <text evidence="21">Belongs to the polygalacturonase-inhibiting protein family.</text>
</comment>
<evidence type="ECO:0000256" key="18">
    <source>
        <dbReference type="ARBA" id="ARBA00023136"/>
    </source>
</evidence>
<evidence type="ECO:0000256" key="7">
    <source>
        <dbReference type="ARBA" id="ARBA00022527"/>
    </source>
</evidence>
<evidence type="ECO:0000256" key="14">
    <source>
        <dbReference type="ARBA" id="ARBA00022741"/>
    </source>
</evidence>
<feature type="transmembrane region" description="Helical" evidence="25">
    <location>
        <begin position="6"/>
        <end position="25"/>
    </location>
</feature>
<keyword evidence="17 25" id="KW-1133">Transmembrane helix</keyword>
<dbReference type="InParanoid" id="A0A7N2LLJ9"/>
<feature type="binding site" evidence="24">
    <location>
        <position position="651"/>
    </location>
    <ligand>
        <name>ATP</name>
        <dbReference type="ChEBI" id="CHEBI:30616"/>
    </ligand>
</feature>
<dbReference type="PROSITE" id="PS00107">
    <property type="entry name" value="PROTEIN_KINASE_ATP"/>
    <property type="match status" value="1"/>
</dbReference>
<evidence type="ECO:0000256" key="17">
    <source>
        <dbReference type="ARBA" id="ARBA00022989"/>
    </source>
</evidence>
<dbReference type="Proteomes" id="UP000594261">
    <property type="component" value="Chromosome 4"/>
</dbReference>
<dbReference type="Pfam" id="PF00069">
    <property type="entry name" value="Pkinase"/>
    <property type="match status" value="1"/>
</dbReference>
<dbReference type="Pfam" id="PF13855">
    <property type="entry name" value="LRR_8"/>
    <property type="match status" value="1"/>
</dbReference>
<dbReference type="GO" id="GO:0005524">
    <property type="term" value="F:ATP binding"/>
    <property type="evidence" value="ECO:0007669"/>
    <property type="project" value="UniProtKB-UniRule"/>
</dbReference>
<keyword evidence="28" id="KW-1185">Reference proteome</keyword>
<keyword evidence="14 24" id="KW-0547">Nucleotide-binding</keyword>
<dbReference type="PROSITE" id="PS00109">
    <property type="entry name" value="PROTEIN_KINASE_TYR"/>
    <property type="match status" value="1"/>
</dbReference>
<evidence type="ECO:0000313" key="28">
    <source>
        <dbReference type="Proteomes" id="UP000594261"/>
    </source>
</evidence>
<evidence type="ECO:0000256" key="23">
    <source>
        <dbReference type="ARBA" id="ARBA00048679"/>
    </source>
</evidence>
<evidence type="ECO:0000256" key="4">
    <source>
        <dbReference type="ARBA" id="ARBA00012513"/>
    </source>
</evidence>
<comment type="subcellular location">
    <subcellularLocation>
        <location evidence="2">Cell membrane</location>
    </subcellularLocation>
    <subcellularLocation>
        <location evidence="3">Membrane</location>
        <topology evidence="3">Single-pass type I membrane protein</topology>
    </subcellularLocation>
    <subcellularLocation>
        <location evidence="1">Secreted</location>
        <location evidence="1">Cell wall</location>
    </subcellularLocation>
</comment>
<evidence type="ECO:0000256" key="12">
    <source>
        <dbReference type="ARBA" id="ARBA00022729"/>
    </source>
</evidence>
<sequence length="919" mass="102458">MPSSVSISLVILVWITTIIIINHVGSANTSTVAKPQSPPLAQEAKALNQTLWWWRRNEENISNLCKWDGIVCNDGGSVIEINLNYTIWYENAKLNFNFSSFPNLVRFKLAKMGQYGSIPPEIGSVSKLTYLNLSWNSLSGELPLSLVKLTQLEKLDISFNQMSGPIPLQLGNLSSLVELNLGGNSFSGSIPSTLGLLTCLTRLDLHSNQIDGTIPFEIYNLKNLTALHLGTNNLFGPISSKIGNLKNVVSLDISNNMVTGPLPRTLGCLTNLTLISLASNQINGSIPLEIGNMRKLRHLDLHNNGLAGLIPSTIGSLTELVFLDFSVNNFVGSIPPYLGHFANLRYLDIHSNQINGSINSTIADLLFLEYLDLSSNYISGIIPQELSQLAKLRYLNLSLNKLSGNYFSSNTISVLDLSHNNLSKFFPFHDWHSLEKLFLSHNQFYGSIPPQLPYSYNLTTIDLSHNLFSGKLPPTLGDLSFLLRLDLSFNNLTGNIPSTFGSIYEMNLSYNSLEGPIPDSFWRYNTLEAVLGNPNLCHDHISGLPNCSTWIKKFSRTDTIILFTVILGFLLLGIIGIAFLSRQKEIRNKQHESKAMRTGDLFSIWNYDGNIAFEDIITATEDFDIKYCIGTGGYGSVYKANLPSGKVVALKKLHRLEADEPSFDKSFRNEAKVLSEIRHRNIVKLYGFCLHQRCMFLIYEYIERGSLFYVLSNDIEAKELNWKKRVNIIKGIANALSYLHHDCIPTIVHRDVTTSNILLNSEFEAFVADFGIARPLNPNSSNLTTLAGTYGYIAPELAYTMVVNEKCDVYSFSVVVLETIMGRHPGELISSLASSSTQHIMLKDVLDPRLSPHINQTIAQSVVLVVTLALAGLRSNPKSRPTMKQVSQEFSVQRSQLPKPFAEISMQQLMNQEIYVIEK</sequence>
<evidence type="ECO:0000256" key="6">
    <source>
        <dbReference type="ARBA" id="ARBA00022512"/>
    </source>
</evidence>
<dbReference type="InterPro" id="IPR011009">
    <property type="entry name" value="Kinase-like_dom_sf"/>
</dbReference>
<dbReference type="EC" id="2.7.11.1" evidence="4"/>
<keyword evidence="8" id="KW-0597">Phosphoprotein</keyword>
<dbReference type="InterPro" id="IPR001611">
    <property type="entry name" value="Leu-rich_rpt"/>
</dbReference>
<dbReference type="Pfam" id="PF00560">
    <property type="entry name" value="LRR_1"/>
    <property type="match status" value="10"/>
</dbReference>
<dbReference type="PROSITE" id="PS51450">
    <property type="entry name" value="LRR"/>
    <property type="match status" value="1"/>
</dbReference>
<dbReference type="SMART" id="SM00369">
    <property type="entry name" value="LRR_TYP"/>
    <property type="match status" value="10"/>
</dbReference>
<feature type="domain" description="Protein kinase" evidence="26">
    <location>
        <begin position="623"/>
        <end position="902"/>
    </location>
</feature>
<keyword evidence="7" id="KW-0723">Serine/threonine-protein kinase</keyword>
<name>A0A7N2LLJ9_QUELO</name>
<keyword evidence="12" id="KW-0732">Signal</keyword>